<reference evidence="7 8" key="1">
    <citation type="journal article" date="2012" name="BMC Genomics">
        <title>Genome-guided analysis of physiological and morphological traits of the fermentative acetate oxidizer Thermacetogenium phaeum.</title>
        <authorList>
            <person name="Oehler D."/>
            <person name="Poehlein A."/>
            <person name="Leimbach A."/>
            <person name="Muller N."/>
            <person name="Daniel R."/>
            <person name="Gottschalk G."/>
            <person name="Schink B."/>
        </authorList>
    </citation>
    <scope>NUCLEOTIDE SEQUENCE [LARGE SCALE GENOMIC DNA]</scope>
    <source>
        <strain evidence="8">ATCC BAA-254 / DSM 26808 / PB</strain>
    </source>
</reference>
<dbReference type="EMBL" id="CP003732">
    <property type="protein sequence ID" value="AFV12279.1"/>
    <property type="molecule type" value="Genomic_DNA"/>
</dbReference>
<dbReference type="KEGG" id="tpz:Tph_c20850"/>
<gene>
    <name evidence="7" type="primary">yqhH</name>
    <name evidence="7" type="ordered locus">Tph_c20850</name>
</gene>
<dbReference type="SUPFAM" id="SSF52540">
    <property type="entry name" value="P-loop containing nucleoside triphosphate hydrolases"/>
    <property type="match status" value="2"/>
</dbReference>
<dbReference type="SMART" id="SM00487">
    <property type="entry name" value="DEXDc"/>
    <property type="match status" value="1"/>
</dbReference>
<evidence type="ECO:0000256" key="1">
    <source>
        <dbReference type="ARBA" id="ARBA00022741"/>
    </source>
</evidence>
<dbReference type="EC" id="3.6.4.-" evidence="7"/>
<evidence type="ECO:0000259" key="5">
    <source>
        <dbReference type="PROSITE" id="PS51192"/>
    </source>
</evidence>
<dbReference type="CDD" id="cd18793">
    <property type="entry name" value="SF2_C_SNF"/>
    <property type="match status" value="1"/>
</dbReference>
<dbReference type="InterPro" id="IPR049730">
    <property type="entry name" value="SNF2/RAD54-like_C"/>
</dbReference>
<organism evidence="7 8">
    <name type="scientific">Thermacetogenium phaeum (strain ATCC BAA-254 / DSM 26808 / PB)</name>
    <dbReference type="NCBI Taxonomy" id="1089553"/>
    <lineage>
        <taxon>Bacteria</taxon>
        <taxon>Bacillati</taxon>
        <taxon>Bacillota</taxon>
        <taxon>Clostridia</taxon>
        <taxon>Thermoanaerobacterales</taxon>
        <taxon>Thermoanaerobacteraceae</taxon>
        <taxon>Thermacetogenium</taxon>
    </lineage>
</organism>
<dbReference type="Proteomes" id="UP000000467">
    <property type="component" value="Chromosome"/>
</dbReference>
<dbReference type="GO" id="GO:0005524">
    <property type="term" value="F:ATP binding"/>
    <property type="evidence" value="ECO:0007669"/>
    <property type="project" value="UniProtKB-KW"/>
</dbReference>
<dbReference type="PROSITE" id="PS51194">
    <property type="entry name" value="HELICASE_CTER"/>
    <property type="match status" value="1"/>
</dbReference>
<dbReference type="InterPro" id="IPR038718">
    <property type="entry name" value="SNF2-like_sf"/>
</dbReference>
<evidence type="ECO:0000313" key="8">
    <source>
        <dbReference type="Proteomes" id="UP000000467"/>
    </source>
</evidence>
<dbReference type="GO" id="GO:0004386">
    <property type="term" value="F:helicase activity"/>
    <property type="evidence" value="ECO:0007669"/>
    <property type="project" value="UniProtKB-KW"/>
</dbReference>
<protein>
    <submittedName>
        <fullName evidence="7">ATP-dependent helicase YqhH</fullName>
        <ecNumber evidence="7">3.6.4.-</ecNumber>
    </submittedName>
</protein>
<dbReference type="Gene3D" id="3.40.50.10810">
    <property type="entry name" value="Tandem AAA-ATPase domain"/>
    <property type="match status" value="1"/>
</dbReference>
<dbReference type="Gene3D" id="3.40.50.300">
    <property type="entry name" value="P-loop containing nucleotide triphosphate hydrolases"/>
    <property type="match status" value="1"/>
</dbReference>
<keyword evidence="3 7" id="KW-0347">Helicase</keyword>
<keyword evidence="1" id="KW-0547">Nucleotide-binding</keyword>
<dbReference type="eggNOG" id="COG0553">
    <property type="taxonomic scope" value="Bacteria"/>
</dbReference>
<name>K4LWB7_THEPS</name>
<dbReference type="SMART" id="SM00490">
    <property type="entry name" value="HELICc"/>
    <property type="match status" value="1"/>
</dbReference>
<dbReference type="InterPro" id="IPR001650">
    <property type="entry name" value="Helicase_C-like"/>
</dbReference>
<accession>K4LWB7</accession>
<dbReference type="PANTHER" id="PTHR10799">
    <property type="entry name" value="SNF2/RAD54 HELICASE FAMILY"/>
    <property type="match status" value="1"/>
</dbReference>
<dbReference type="InterPro" id="IPR027417">
    <property type="entry name" value="P-loop_NTPase"/>
</dbReference>
<dbReference type="Pfam" id="PF00271">
    <property type="entry name" value="Helicase_C"/>
    <property type="match status" value="1"/>
</dbReference>
<proteinExistence type="predicted"/>
<dbReference type="PROSITE" id="PS51192">
    <property type="entry name" value="HELICASE_ATP_BIND_1"/>
    <property type="match status" value="1"/>
</dbReference>
<dbReference type="GO" id="GO:0016787">
    <property type="term" value="F:hydrolase activity"/>
    <property type="evidence" value="ECO:0007669"/>
    <property type="project" value="UniProtKB-KW"/>
</dbReference>
<evidence type="ECO:0000313" key="7">
    <source>
        <dbReference type="EMBL" id="AFV12279.1"/>
    </source>
</evidence>
<dbReference type="CDD" id="cd18011">
    <property type="entry name" value="DEXDc_RapA"/>
    <property type="match status" value="1"/>
</dbReference>
<keyword evidence="8" id="KW-1185">Reference proteome</keyword>
<sequence>MESPENSTESSWNVLTTPEHSRLEIVPGVVVQVNFSPAEDQVILDQMAQGKHGRASDLYLRRQALAVSLSPGFDTLLSLKVVRGIEPLDYQLATVRHVLKNLRGRALLCDEVGMGKTIEAGLILMEYLMRGLVRRVLVLTPPSLVEQWQEEMQTKFNLDFISYDNQAFKSHPHPWTEFPRIIASLDTAKRETHRDEVLAAEFDMVIVDEAHHLKNRRTQAYRLVSQLKKKYILLLTATPVENDLEELFNLITLLQPGQLETAASFKRKYVTRGDPLKPKNTDDLKRLVREVMVRNRRSETSAIRSRRRADIIELSLSDDEMAFYNRLSSFVRGYYTPGLTGMKDGVNQFILRTLQREIGSSIEAVIPTLEKMAENQVYPEVLRRVLITLASQAREVKGRAKAEILLKLLRQFDEKVIIFTCYLETQAFLARWLRENGFSVAELHGKMRRQEKEEQVRLFASDARILVSTETGSEGRNLQFCSHLVNYDLPWNPMRIEQRIGRIHRLGQERDVRIYNLSAAGTVEAYILELLDAKINMFQLVVGELDMILGNLDQKKDFEELVMDIWAQATDETDLRQRLDHLGEQLIEAKKHYQAVKELDERLLGELLPDE</sequence>
<dbReference type="STRING" id="1089553.Tph_c20850"/>
<dbReference type="AlphaFoldDB" id="K4LWB7"/>
<dbReference type="InterPro" id="IPR057342">
    <property type="entry name" value="DEXDc_RapA"/>
</dbReference>
<dbReference type="InterPro" id="IPR014001">
    <property type="entry name" value="Helicase_ATP-bd"/>
</dbReference>
<dbReference type="InterPro" id="IPR000330">
    <property type="entry name" value="SNF2_N"/>
</dbReference>
<evidence type="ECO:0000256" key="2">
    <source>
        <dbReference type="ARBA" id="ARBA00022801"/>
    </source>
</evidence>
<keyword evidence="4" id="KW-0067">ATP-binding</keyword>
<dbReference type="RefSeq" id="WP_015051154.1">
    <property type="nucleotide sequence ID" value="NC_018870.1"/>
</dbReference>
<keyword evidence="2 7" id="KW-0378">Hydrolase</keyword>
<dbReference type="Pfam" id="PF00176">
    <property type="entry name" value="SNF2-rel_dom"/>
    <property type="match status" value="1"/>
</dbReference>
<feature type="domain" description="Helicase C-terminal" evidence="6">
    <location>
        <begin position="401"/>
        <end position="548"/>
    </location>
</feature>
<evidence type="ECO:0000259" key="6">
    <source>
        <dbReference type="PROSITE" id="PS51194"/>
    </source>
</evidence>
<feature type="domain" description="Helicase ATP-binding" evidence="5">
    <location>
        <begin position="97"/>
        <end position="257"/>
    </location>
</feature>
<dbReference type="HOGENOM" id="CLU_006041_1_0_9"/>
<evidence type="ECO:0000256" key="3">
    <source>
        <dbReference type="ARBA" id="ARBA00022806"/>
    </source>
</evidence>
<evidence type="ECO:0000256" key="4">
    <source>
        <dbReference type="ARBA" id="ARBA00022840"/>
    </source>
</evidence>